<protein>
    <submittedName>
        <fullName evidence="2">Uncharacterized protein</fullName>
    </submittedName>
</protein>
<feature type="region of interest" description="Disordered" evidence="1">
    <location>
        <begin position="47"/>
        <end position="83"/>
    </location>
</feature>
<keyword evidence="3" id="KW-1185">Reference proteome</keyword>
<evidence type="ECO:0000313" key="3">
    <source>
        <dbReference type="Proteomes" id="UP001153714"/>
    </source>
</evidence>
<proteinExistence type="predicted"/>
<reference evidence="2" key="2">
    <citation type="submission" date="2022-10" db="EMBL/GenBank/DDBJ databases">
        <authorList>
            <consortium name="ENA_rothamsted_submissions"/>
            <consortium name="culmorum"/>
            <person name="King R."/>
        </authorList>
    </citation>
    <scope>NUCLEOTIDE SEQUENCE</scope>
</reference>
<accession>A0A9N9N4B0</accession>
<organism evidence="2 3">
    <name type="scientific">Diatraea saccharalis</name>
    <name type="common">sugarcane borer</name>
    <dbReference type="NCBI Taxonomy" id="40085"/>
    <lineage>
        <taxon>Eukaryota</taxon>
        <taxon>Metazoa</taxon>
        <taxon>Ecdysozoa</taxon>
        <taxon>Arthropoda</taxon>
        <taxon>Hexapoda</taxon>
        <taxon>Insecta</taxon>
        <taxon>Pterygota</taxon>
        <taxon>Neoptera</taxon>
        <taxon>Endopterygota</taxon>
        <taxon>Lepidoptera</taxon>
        <taxon>Glossata</taxon>
        <taxon>Ditrysia</taxon>
        <taxon>Pyraloidea</taxon>
        <taxon>Crambidae</taxon>
        <taxon>Crambinae</taxon>
        <taxon>Diatraea</taxon>
    </lineage>
</organism>
<name>A0A9N9N4B0_9NEOP</name>
<dbReference type="OrthoDB" id="8193306at2759"/>
<dbReference type="AlphaFoldDB" id="A0A9N9N4B0"/>
<gene>
    <name evidence="2" type="ORF">DIATSA_LOCUS235</name>
</gene>
<evidence type="ECO:0000313" key="2">
    <source>
        <dbReference type="EMBL" id="CAG9781933.1"/>
    </source>
</evidence>
<dbReference type="Proteomes" id="UP001153714">
    <property type="component" value="Chromosome 1"/>
</dbReference>
<sequence>MRHTHTLASFRWFRRRTIDHMTCVDCNKTHLAALSTPRNSQHYHGEFKVQFEAPLDTTPKTSGERGRKPKSYEDLSEKSKKRKNMDLIQENELDFIHNAYVQGGLKENLEATVVSMMRNCDRNEKRMMKEKLLHESRNATNFTVDEALSIFADLDLSKSQYGFLRASLINKNFNILPSYNILTNAKKLCYPPPSSNQIVKVNLQDLLDHTSARILKIENIYNPTRKSLKLLTKWGCDGSSGQSEYKQVLTDESDLVSDANLFIASLFKICVVKYV</sequence>
<feature type="compositionally biased region" description="Basic and acidic residues" evidence="1">
    <location>
        <begin position="62"/>
        <end position="78"/>
    </location>
</feature>
<reference evidence="2" key="1">
    <citation type="submission" date="2021-12" db="EMBL/GenBank/DDBJ databases">
        <authorList>
            <person name="King R."/>
        </authorList>
    </citation>
    <scope>NUCLEOTIDE SEQUENCE</scope>
</reference>
<dbReference type="EMBL" id="OU893332">
    <property type="protein sequence ID" value="CAG9781933.1"/>
    <property type="molecule type" value="Genomic_DNA"/>
</dbReference>
<evidence type="ECO:0000256" key="1">
    <source>
        <dbReference type="SAM" id="MobiDB-lite"/>
    </source>
</evidence>